<evidence type="ECO:0000313" key="1">
    <source>
        <dbReference type="EMBL" id="PDX61720.1"/>
    </source>
</evidence>
<comment type="caution">
    <text evidence="1">The sequence shown here is derived from an EMBL/GenBank/DDBJ whole genome shotgun (WGS) entry which is preliminary data.</text>
</comment>
<dbReference type="EMBL" id="NMTR01000012">
    <property type="protein sequence ID" value="PDX61720.1"/>
    <property type="molecule type" value="Genomic_DNA"/>
</dbReference>
<dbReference type="Proteomes" id="UP000220959">
    <property type="component" value="Unassembled WGS sequence"/>
</dbReference>
<proteinExistence type="predicted"/>
<organism evidence="1 2">
    <name type="scientific">Faecalibacterium langellae</name>
    <dbReference type="NCBI Taxonomy" id="3435293"/>
    <lineage>
        <taxon>Bacteria</taxon>
        <taxon>Bacillati</taxon>
        <taxon>Bacillota</taxon>
        <taxon>Clostridia</taxon>
        <taxon>Eubacteriales</taxon>
        <taxon>Oscillospiraceae</taxon>
        <taxon>Faecalibacterium</taxon>
    </lineage>
</organism>
<reference evidence="1 2" key="1">
    <citation type="journal article" date="2017" name="Front. Microbiol.">
        <title>New Insights into the Diversity of the Genus Faecalibacterium.</title>
        <authorList>
            <person name="Benevides L."/>
            <person name="Burman S."/>
            <person name="Martin R."/>
            <person name="Robert V."/>
            <person name="Thomas M."/>
            <person name="Miquel S."/>
            <person name="Chain F."/>
            <person name="Sokol H."/>
            <person name="Bermudez-Humaran L.G."/>
            <person name="Morrison M."/>
            <person name="Langella P."/>
            <person name="Azevedo V.A."/>
            <person name="Chatel J.M."/>
            <person name="Soares S."/>
        </authorList>
    </citation>
    <scope>NUCLEOTIDE SEQUENCE [LARGE SCALE GENOMIC DNA]</scope>
    <source>
        <strain evidence="2">CNCM I-4541</strain>
    </source>
</reference>
<sequence>MRSRTPLPTRQPGQLLPFTEAAALFAALCIFARSAVLVLAALLAAPIPAVQTVIALGQQAAQAQQAASVQADPAPESAPEAAASSVPQTVQALTGSIEDYLVPLLGEDARPADAGSILEKNYPQGSGEKYIPCGAGSIKNNTRQTAADIAAEIANPLPFAIEPNSPDPQVLVMHTHATEDYRLSAGLWFSPGDGARSTDRSINMCAVGRVVADTLNAAGINTLHDETLNDYPSYTGSYANSRAVVQQYLAQYPSIKVVLDVHRDAIESESGSRYAPVCTVEGRQAAQVMIICGCDNGTTVQLPNWRQNLRFAAAWERSMEGMYPGFTRPVLFSYRFYNQDLTTGSLLIEIGGHGNNLNEALYAGQLAAKGLAAALLGGSGA</sequence>
<gene>
    <name evidence="1" type="ORF">CGS49_04825</name>
</gene>
<accession>A0ACC9D0L3</accession>
<keyword evidence="2" id="KW-1185">Reference proteome</keyword>
<protein>
    <submittedName>
        <fullName evidence="1">Stage II sporulation protein P</fullName>
    </submittedName>
</protein>
<name>A0ACC9D0L3_9FIRM</name>
<evidence type="ECO:0000313" key="2">
    <source>
        <dbReference type="Proteomes" id="UP000220959"/>
    </source>
</evidence>